<evidence type="ECO:0000313" key="4">
    <source>
        <dbReference type="EMBL" id="AXG72877.1"/>
    </source>
</evidence>
<name>A0A345H8G7_9FLAO</name>
<dbReference type="PANTHER" id="PTHR44943:SF4">
    <property type="entry name" value="TPR REPEAT-CONTAINING PROTEIN MJ0798"/>
    <property type="match status" value="1"/>
</dbReference>
<reference evidence="4 5" key="1">
    <citation type="submission" date="2018-07" db="EMBL/GenBank/DDBJ databases">
        <title>Complete genome sequence of Flavobacterium arcticum type strain SM1502T.</title>
        <authorList>
            <person name="Li Y."/>
            <person name="Li D.-D."/>
        </authorList>
    </citation>
    <scope>NUCLEOTIDE SEQUENCE [LARGE SCALE GENOMIC DNA]</scope>
    <source>
        <strain evidence="4 5">SM1502</strain>
    </source>
</reference>
<protein>
    <submittedName>
        <fullName evidence="4">Uncharacterized protein</fullName>
    </submittedName>
</protein>
<dbReference type="SUPFAM" id="SSF48452">
    <property type="entry name" value="TPR-like"/>
    <property type="match status" value="2"/>
</dbReference>
<evidence type="ECO:0000256" key="2">
    <source>
        <dbReference type="ARBA" id="ARBA00022803"/>
    </source>
</evidence>
<accession>A0A345H8G7</accession>
<gene>
    <name evidence="4" type="ORF">DVK85_00970</name>
</gene>
<dbReference type="PANTHER" id="PTHR44943">
    <property type="entry name" value="CELLULOSE SYNTHASE OPERON PROTEIN C"/>
    <property type="match status" value="1"/>
</dbReference>
<proteinExistence type="predicted"/>
<dbReference type="InterPro" id="IPR011990">
    <property type="entry name" value="TPR-like_helical_dom_sf"/>
</dbReference>
<feature type="repeat" description="TPR" evidence="3">
    <location>
        <begin position="122"/>
        <end position="155"/>
    </location>
</feature>
<dbReference type="Gene3D" id="1.25.40.10">
    <property type="entry name" value="Tetratricopeptide repeat domain"/>
    <property type="match status" value="2"/>
</dbReference>
<dbReference type="RefSeq" id="WP_114676640.1">
    <property type="nucleotide sequence ID" value="NZ_CP031188.1"/>
</dbReference>
<evidence type="ECO:0000313" key="5">
    <source>
        <dbReference type="Proteomes" id="UP000253951"/>
    </source>
</evidence>
<organism evidence="4 5">
    <name type="scientific">Flavobacterium arcticum</name>
    <dbReference type="NCBI Taxonomy" id="1784713"/>
    <lineage>
        <taxon>Bacteria</taxon>
        <taxon>Pseudomonadati</taxon>
        <taxon>Bacteroidota</taxon>
        <taxon>Flavobacteriia</taxon>
        <taxon>Flavobacteriales</taxon>
        <taxon>Flavobacteriaceae</taxon>
        <taxon>Flavobacterium</taxon>
    </lineage>
</organism>
<dbReference type="KEGG" id="fat:DVK85_00970"/>
<dbReference type="OrthoDB" id="919555at2"/>
<evidence type="ECO:0000256" key="3">
    <source>
        <dbReference type="PROSITE-ProRule" id="PRU00339"/>
    </source>
</evidence>
<dbReference type="PROSITE" id="PS50005">
    <property type="entry name" value="TPR"/>
    <property type="match status" value="1"/>
</dbReference>
<dbReference type="EMBL" id="CP031188">
    <property type="protein sequence ID" value="AXG72877.1"/>
    <property type="molecule type" value="Genomic_DNA"/>
</dbReference>
<dbReference type="Pfam" id="PF14559">
    <property type="entry name" value="TPR_19"/>
    <property type="match status" value="2"/>
</dbReference>
<keyword evidence="5" id="KW-1185">Reference proteome</keyword>
<dbReference type="InterPro" id="IPR051685">
    <property type="entry name" value="Ycf3/AcsC/BcsC/TPR_MFPF"/>
</dbReference>
<keyword evidence="1" id="KW-0677">Repeat</keyword>
<evidence type="ECO:0000256" key="1">
    <source>
        <dbReference type="ARBA" id="ARBA00022737"/>
    </source>
</evidence>
<keyword evidence="2 3" id="KW-0802">TPR repeat</keyword>
<sequence length="690" mass="78684">MKYLINIYTLIAFMYCYTIGAQNMQEGFTNLEKGEFAKAEVFFKEVLKTYPDNKTANLCYARALGLNNDPEKANELFSDMLEQYPGDFEIELNYAESLLWNKNYTDAKSYYYTLVTQHPESFPALLGYANTLSNLKEYPEALDYVNRALTVSPKNPNAMVSRKYIRLGYAAKMVQMRDYESAINLLDDNLVDFPNDKDTLLNKANIYLITKEGDKAKAAYQQMATNTADSIVAFSGYALADHIDTNDKKAMLWAIKAVALAQKHGDEKLIKQTNERYIQALIWNREYKAAEEAIATEKLKYPNDNGMLALSATLGMYRSDFKESIADYQNILVNDSLSFDGNLGIANAHFADGDPDNAYIAVNKTLDIFESQKDAVTFLEKLNIIYSPYIEEKAGYSYDNGDNKAYFSTTSLHFPLSTKWSAAVHYRYRKTENNITGRSAESNDAKGAVHYQFHPKVSFNAVLGTTSVSSFNNSYSQVLVEAFFKAKPFKLQDLEAGYKRDVQNFNADLTDQEITADNLYMNYNISTNFKLGWFTQYFFTTQSDGNQRNLLFTSLYYSFFSQPVLKGGINYQYISFKERVPEIYFSPKRFNLAEVFVDFLKDEQAAENKSIYYGLNVAAGYQYIEKDEKQGTYRLQAKLGYKFSSRLVADIYGLHSNIASATAAGFTYTEFGFRLKWNITGTPLFKTIKE</sequence>
<dbReference type="SMART" id="SM00028">
    <property type="entry name" value="TPR"/>
    <property type="match status" value="4"/>
</dbReference>
<dbReference type="AlphaFoldDB" id="A0A345H8G7"/>
<dbReference type="InterPro" id="IPR019734">
    <property type="entry name" value="TPR_rpt"/>
</dbReference>
<dbReference type="Proteomes" id="UP000253951">
    <property type="component" value="Chromosome"/>
</dbReference>